<keyword evidence="2 9" id="KW-0547">Nucleotide-binding</keyword>
<feature type="compositionally biased region" description="Acidic residues" evidence="10">
    <location>
        <begin position="1746"/>
        <end position="1755"/>
    </location>
</feature>
<dbReference type="GO" id="GO:0005524">
    <property type="term" value="F:ATP binding"/>
    <property type="evidence" value="ECO:0007669"/>
    <property type="project" value="UniProtKB-UniRule"/>
</dbReference>
<feature type="compositionally biased region" description="Basic and acidic residues" evidence="10">
    <location>
        <begin position="1134"/>
        <end position="1149"/>
    </location>
</feature>
<evidence type="ECO:0000259" key="11">
    <source>
        <dbReference type="PROSITE" id="PS51456"/>
    </source>
</evidence>
<dbReference type="InterPro" id="IPR001609">
    <property type="entry name" value="Myosin_head_motor_dom-like"/>
</dbReference>
<feature type="compositionally biased region" description="Basic and acidic residues" evidence="10">
    <location>
        <begin position="1794"/>
        <end position="1813"/>
    </location>
</feature>
<dbReference type="SUPFAM" id="SSF90257">
    <property type="entry name" value="Myosin rod fragments"/>
    <property type="match status" value="5"/>
</dbReference>
<dbReference type="Pfam" id="PF01576">
    <property type="entry name" value="Myosin_tail_1"/>
    <property type="match status" value="1"/>
</dbReference>
<keyword evidence="3 9" id="KW-0067">ATP-binding</keyword>
<dbReference type="EMBL" id="WNYA01000008">
    <property type="protein sequence ID" value="KAG8558243.1"/>
    <property type="molecule type" value="Genomic_DNA"/>
</dbReference>
<dbReference type="FunFam" id="1.20.120.720:FF:000002">
    <property type="entry name" value="Myosin heavy chain 10"/>
    <property type="match status" value="1"/>
</dbReference>
<feature type="region of interest" description="Disordered" evidence="10">
    <location>
        <begin position="1130"/>
        <end position="1149"/>
    </location>
</feature>
<dbReference type="FunFam" id="1.20.5.340:FF:000009">
    <property type="entry name" value="myosin-11 isoform X2"/>
    <property type="match status" value="1"/>
</dbReference>
<dbReference type="PANTHER" id="PTHR45615:SF23">
    <property type="entry name" value="MYOSIN-11"/>
    <property type="match status" value="1"/>
</dbReference>
<evidence type="ECO:0000256" key="1">
    <source>
        <dbReference type="ARBA" id="ARBA00008314"/>
    </source>
</evidence>
<dbReference type="FunFam" id="2.30.30.360:FF:000001">
    <property type="entry name" value="Myosin heavy chain"/>
    <property type="match status" value="1"/>
</dbReference>
<feature type="region of interest" description="Disordered" evidence="10">
    <location>
        <begin position="1704"/>
        <end position="1818"/>
    </location>
</feature>
<protein>
    <recommendedName>
        <fullName evidence="15">Myosin heavy chain 11</fullName>
    </recommendedName>
</protein>
<name>A0AAV7ADP3_ENGPU</name>
<evidence type="ECO:0000256" key="3">
    <source>
        <dbReference type="ARBA" id="ARBA00022840"/>
    </source>
</evidence>
<dbReference type="Gene3D" id="3.30.70.1590">
    <property type="match status" value="1"/>
</dbReference>
<feature type="domain" description="Myosin N-terminal SH3-like" evidence="12">
    <location>
        <begin position="30"/>
        <end position="79"/>
    </location>
</feature>
<dbReference type="InterPro" id="IPR008989">
    <property type="entry name" value="Myosin_S1_N"/>
</dbReference>
<dbReference type="PROSITE" id="PS51844">
    <property type="entry name" value="SH3_LIKE"/>
    <property type="match status" value="1"/>
</dbReference>
<dbReference type="FunFam" id="1.20.5.340:FF:000008">
    <property type="entry name" value="Myosin heavy chain 11"/>
    <property type="match status" value="1"/>
</dbReference>
<dbReference type="PROSITE" id="PS51456">
    <property type="entry name" value="MYOSIN_MOTOR"/>
    <property type="match status" value="1"/>
</dbReference>
<dbReference type="FunFam" id="1.10.10.820:FF:000001">
    <property type="entry name" value="Myosin heavy chain"/>
    <property type="match status" value="1"/>
</dbReference>
<dbReference type="Pfam" id="PF00063">
    <property type="entry name" value="Myosin_head"/>
    <property type="match status" value="1"/>
</dbReference>
<dbReference type="FunFam" id="4.10.270.10:FF:000001">
    <property type="entry name" value="Myosin heavy chain, non-muscle"/>
    <property type="match status" value="1"/>
</dbReference>
<evidence type="ECO:0000256" key="6">
    <source>
        <dbReference type="ARBA" id="ARBA00023123"/>
    </source>
</evidence>
<dbReference type="CDD" id="cd01377">
    <property type="entry name" value="MYSc_class_II"/>
    <property type="match status" value="1"/>
</dbReference>
<keyword evidence="7 9" id="KW-0505">Motor protein</keyword>
<dbReference type="GO" id="GO:0016460">
    <property type="term" value="C:myosin II complex"/>
    <property type="evidence" value="ECO:0007669"/>
    <property type="project" value="TreeGrafter"/>
</dbReference>
<keyword evidence="8 9" id="KW-0009">Actin-binding</keyword>
<dbReference type="InterPro" id="IPR036961">
    <property type="entry name" value="Kinesin_motor_dom_sf"/>
</dbReference>
<evidence type="ECO:0000256" key="5">
    <source>
        <dbReference type="ARBA" id="ARBA00023054"/>
    </source>
</evidence>
<accession>A0AAV7ADP3</accession>
<gene>
    <name evidence="13" type="ORF">GDO81_016927</name>
</gene>
<dbReference type="Gene3D" id="1.20.58.530">
    <property type="match status" value="1"/>
</dbReference>
<reference evidence="13" key="1">
    <citation type="thesis" date="2020" institute="ProQuest LLC" country="789 East Eisenhower Parkway, Ann Arbor, MI, USA">
        <title>Comparative Genomics and Chromosome Evolution.</title>
        <authorList>
            <person name="Mudd A.B."/>
        </authorList>
    </citation>
    <scope>NUCLEOTIDE SEQUENCE</scope>
    <source>
        <strain evidence="13">237g6f4</strain>
        <tissue evidence="13">Blood</tissue>
    </source>
</reference>
<dbReference type="SUPFAM" id="SSF50084">
    <property type="entry name" value="Myosin S1 fragment, N-terminal domain"/>
    <property type="match status" value="1"/>
</dbReference>
<evidence type="ECO:0000256" key="2">
    <source>
        <dbReference type="ARBA" id="ARBA00022741"/>
    </source>
</evidence>
<dbReference type="GO" id="GO:0051015">
    <property type="term" value="F:actin filament binding"/>
    <property type="evidence" value="ECO:0007669"/>
    <property type="project" value="InterPro"/>
</dbReference>
<evidence type="ECO:0000313" key="13">
    <source>
        <dbReference type="EMBL" id="KAG8558243.1"/>
    </source>
</evidence>
<dbReference type="SUPFAM" id="SSF52540">
    <property type="entry name" value="P-loop containing nucleoside triphosphate hydrolases"/>
    <property type="match status" value="1"/>
</dbReference>
<organism evidence="13 14">
    <name type="scientific">Engystomops pustulosus</name>
    <name type="common">Tungara frog</name>
    <name type="synonym">Physalaemus pustulosus</name>
    <dbReference type="NCBI Taxonomy" id="76066"/>
    <lineage>
        <taxon>Eukaryota</taxon>
        <taxon>Metazoa</taxon>
        <taxon>Chordata</taxon>
        <taxon>Craniata</taxon>
        <taxon>Vertebrata</taxon>
        <taxon>Euteleostomi</taxon>
        <taxon>Amphibia</taxon>
        <taxon>Batrachia</taxon>
        <taxon>Anura</taxon>
        <taxon>Neobatrachia</taxon>
        <taxon>Hyloidea</taxon>
        <taxon>Leptodactylidae</taxon>
        <taxon>Leiuperinae</taxon>
        <taxon>Engystomops</taxon>
    </lineage>
</organism>
<dbReference type="FunFam" id="1.20.5.340:FF:000017">
    <property type="entry name" value="myosin-10 isoform X2"/>
    <property type="match status" value="1"/>
</dbReference>
<evidence type="ECO:0000259" key="12">
    <source>
        <dbReference type="PROSITE" id="PS51844"/>
    </source>
</evidence>
<dbReference type="InterPro" id="IPR002928">
    <property type="entry name" value="Myosin_tail"/>
</dbReference>
<dbReference type="Proteomes" id="UP000824782">
    <property type="component" value="Unassembled WGS sequence"/>
</dbReference>
<dbReference type="Gene3D" id="1.20.120.720">
    <property type="entry name" value="Myosin VI head, motor domain, U50 subdomain"/>
    <property type="match status" value="1"/>
</dbReference>
<dbReference type="GO" id="GO:0005737">
    <property type="term" value="C:cytoplasm"/>
    <property type="evidence" value="ECO:0007669"/>
    <property type="project" value="TreeGrafter"/>
</dbReference>
<dbReference type="InterPro" id="IPR027417">
    <property type="entry name" value="P-loop_NTPase"/>
</dbReference>
<feature type="compositionally biased region" description="Basic and acidic residues" evidence="10">
    <location>
        <begin position="1704"/>
        <end position="1713"/>
    </location>
</feature>
<evidence type="ECO:0000256" key="4">
    <source>
        <dbReference type="ARBA" id="ARBA00022860"/>
    </source>
</evidence>
<dbReference type="GO" id="GO:0031032">
    <property type="term" value="P:actomyosin structure organization"/>
    <property type="evidence" value="ECO:0007669"/>
    <property type="project" value="TreeGrafter"/>
</dbReference>
<dbReference type="SMART" id="SM00242">
    <property type="entry name" value="MYSc"/>
    <property type="match status" value="1"/>
</dbReference>
<dbReference type="Pfam" id="PF02736">
    <property type="entry name" value="Myosin_N"/>
    <property type="match status" value="1"/>
</dbReference>
<evidence type="ECO:0000256" key="10">
    <source>
        <dbReference type="SAM" id="MobiDB-lite"/>
    </source>
</evidence>
<sequence length="1941" mass="224712">MSQKPLTEDEKFLFLDKNFINSPAAQADWTAKKQVWVPSEKNGFEAASIKEEKGDEVLVELENGKKLTLSKDDIQKMNPPKFSKVEDMAELTCLNEASVLHNLRERYFSGLIYTYSGLFCVVVNPYKALPIYSEKIIDMYKGKKRHEMPPHIYAIADNAYRSMLQDREDQSILCTGESGAGKTENTKKVIQYLAVVASSHKGKKDTTITQGPSFAYGELEKQLLQANPILEAFGNAKTVKNDNSSRFGKFIRINFDVSGFIVGANIETYLLEKSRAIRQAKDERTFHIFYYLLQGAKPAWKEELLLEGFSNYTFFSHGYVPVPSQDDGDMFQETLEAMEIMGFVEEEQIAMMKVVSSVLQLGNIVFKKERNTDQASMPDDTAAQKCCHLMGINVTDFTRSILTPRIKVGRDLVQKAQTKEQADFAIEALAKATYERLFLWLLNRVNKALDKTKRQGASFLGILDIAGFEIFEVNSFEQLCINYTNEKLQQLFNHTMFILEQEEYQREGIEWNFIDFGLDLQPCIELIERPNNPPGVLALLDEECWFPKATDVSFVEKLFTEQGNHIKFQKPKQLKVKTIFTLVHYAGKVDYDATSWLTKNMDPLNDNVTSLLNQSSDKFVADLWKDVDRIVGLDQMAKMTESSLPSASKTKKGMFRTVGQLYKEQLGKLMTTLRNTNPNFVRCIIPNHEKRSGKLDAHLVLEQLRCNGVLEGIRICRQGFPNRIVFQEFRQRYEILAAGSIPKGFMDGKQACVLMIKALELDPNLYRVGQSKIFFRTGVLAHLEEERDLKITDIIISFQAQSRGFLARKAFAKRQQQLTAMKVIQRNCAAYLKLRNWQWWRLFTKVKPLLQVTRQEEEMQAKDDELQRVNERYHKTELELKEIQMKHVQLTEEKNLLQEQLQAETELYAEAEELRIRLQAKKQELEEILHEMEARIEEEEEQNQQLQGEKKKMLQQMQDLEEQLEEEEAARQKLQLEKVTAEAKIKKLEDDVLLMDDHNNKLTKERKLLEERVNDLTSNLAEEEEKAKNLTKLKNKHESMISELEVRLKKEEKSRQELEKVKRKLEGDAGDLNEQIAELQAQIAELKQQLAKKEEELQAALARLEDELAQKNNALKKIRELETHISDLQEDLESERSARNKAEKQKRDLGEELEALKTELEDTLDSTATQQELRAKREQEVTVLKRALEEETRSHEAQVQEMRQKHTQAVEEITEQLEQVKRVKVNLEKSKQGLEKENSELTIEIRTLSQARQDVEHKKKKLEVQLQELQSKYADGERARNELTEKSHRVQVELENVTVLLSEAETKSIKLSKDVASLSSQLQDSQELLQEETRQKLNVTTKLRQVEDEKNSLQEQLDEETEAKQNLERHISTLNIQLSDSKRKLQEFTATIESMEEGKKKFQRDIESMTQQFEEKAAAYDKLEKTKTRLQQELDDLIVDLDNQRQLVSNLEKKQKKFDQMLAEEKNISSKYADERDRAEAEAREKETKALSLARALDEALQAKEELERVNKLLKTEMEDLVSSKDDVGKNVHDLEKSKRALEQQVEEMKTQLEELEDELQATEDAKLRLEVNMQALKAQFERDLQARDEQNEEKRRQLVKQVHEYETELEDERKQRTVAAAAKKKLEVDLKDLEGQVDFANKGRDEAIKQLRKLQGQMKDFQRDLDDARAAREEIFATARENEKKAKNLEAELMQLQEDLAAAERARKQAELEKEELAEELAGSASGKSSLLDDKRRLEARISQLEEELEEEQTNIEGMSDRMRKAVQQAEQLNNELAAERSTAQKNESARQQLERQNKELKSKLQEMEGSVKSKFKSTISALEAKISQLEEQLEQEARDKQTSLKTLKQKDKKLKEALLQVEDERKQAEQYKEQAEKGNVKQKQLKRQLEEAEEETQRLNAARRKLQRELDEATESTDALTRELSGLKSKLRGTQDTTQ</sequence>
<comment type="caution">
    <text evidence="13">The sequence shown here is derived from an EMBL/GenBank/DDBJ whole genome shotgun (WGS) entry which is preliminary data.</text>
</comment>
<dbReference type="GO" id="GO:0032982">
    <property type="term" value="C:myosin filament"/>
    <property type="evidence" value="ECO:0007669"/>
    <property type="project" value="TreeGrafter"/>
</dbReference>
<feature type="binding site" evidence="9">
    <location>
        <begin position="176"/>
        <end position="183"/>
    </location>
    <ligand>
        <name>ATP</name>
        <dbReference type="ChEBI" id="CHEBI:30616"/>
    </ligand>
</feature>
<dbReference type="FunFam" id="1.20.5.4820:FF:000002">
    <property type="entry name" value="Myosin heavy chain 10"/>
    <property type="match status" value="1"/>
</dbReference>
<evidence type="ECO:0000256" key="8">
    <source>
        <dbReference type="ARBA" id="ARBA00023203"/>
    </source>
</evidence>
<dbReference type="Gene3D" id="1.20.5.340">
    <property type="match status" value="6"/>
</dbReference>
<feature type="compositionally biased region" description="Basic and acidic residues" evidence="10">
    <location>
        <begin position="1866"/>
        <end position="1881"/>
    </location>
</feature>
<dbReference type="GO" id="GO:0005516">
    <property type="term" value="F:calmodulin binding"/>
    <property type="evidence" value="ECO:0007669"/>
    <property type="project" value="UniProtKB-KW"/>
</dbReference>
<dbReference type="Gene3D" id="3.40.850.10">
    <property type="entry name" value="Kinesin motor domain"/>
    <property type="match status" value="1"/>
</dbReference>
<feature type="compositionally biased region" description="Low complexity" evidence="10">
    <location>
        <begin position="1721"/>
        <end position="1731"/>
    </location>
</feature>
<dbReference type="PROSITE" id="PS50096">
    <property type="entry name" value="IQ"/>
    <property type="match status" value="1"/>
</dbReference>
<keyword evidence="14" id="KW-1185">Reference proteome</keyword>
<dbReference type="Gene3D" id="1.10.10.820">
    <property type="match status" value="1"/>
</dbReference>
<dbReference type="Gene3D" id="4.10.270.10">
    <property type="entry name" value="Myosin, subunit A"/>
    <property type="match status" value="1"/>
</dbReference>
<dbReference type="Gene3D" id="2.30.30.360">
    <property type="entry name" value="Myosin S1 fragment, N-terminal"/>
    <property type="match status" value="1"/>
</dbReference>
<keyword evidence="4" id="KW-0112">Calmodulin-binding</keyword>
<dbReference type="GO" id="GO:0000146">
    <property type="term" value="F:microfilament motor activity"/>
    <property type="evidence" value="ECO:0007669"/>
    <property type="project" value="TreeGrafter"/>
</dbReference>
<evidence type="ECO:0000313" key="14">
    <source>
        <dbReference type="Proteomes" id="UP000824782"/>
    </source>
</evidence>
<proteinExistence type="inferred from homology"/>
<feature type="region of interest" description="Disordered" evidence="10">
    <location>
        <begin position="1866"/>
        <end position="1941"/>
    </location>
</feature>
<evidence type="ECO:0000256" key="9">
    <source>
        <dbReference type="PROSITE-ProRule" id="PRU00782"/>
    </source>
</evidence>
<comment type="similarity">
    <text evidence="1 9">Belongs to the TRAFAC class myosin-kinesin ATPase superfamily. Myosin family.</text>
</comment>
<feature type="compositionally biased region" description="Basic and acidic residues" evidence="10">
    <location>
        <begin position="1732"/>
        <end position="1741"/>
    </location>
</feature>
<dbReference type="FunFam" id="3.30.70.1590:FF:000001">
    <property type="entry name" value="Myosin heavy chain"/>
    <property type="match status" value="1"/>
</dbReference>
<evidence type="ECO:0000256" key="7">
    <source>
        <dbReference type="ARBA" id="ARBA00023175"/>
    </source>
</evidence>
<feature type="region of interest" description="Actin-binding" evidence="9">
    <location>
        <begin position="666"/>
        <end position="688"/>
    </location>
</feature>
<dbReference type="FunFam" id="1.20.5.340:FF:000007">
    <property type="entry name" value="Myosin heavy chain, non-muscle"/>
    <property type="match status" value="1"/>
</dbReference>
<dbReference type="Gene3D" id="6.10.250.2420">
    <property type="match status" value="1"/>
</dbReference>
<keyword evidence="5" id="KW-0175">Coiled coil</keyword>
<dbReference type="PRINTS" id="PR00193">
    <property type="entry name" value="MYOSINHEAVY"/>
</dbReference>
<dbReference type="FunFam" id="3.40.850.10:FF:000101">
    <property type="entry name" value="Slow myosin heavy chain 2"/>
    <property type="match status" value="1"/>
</dbReference>
<dbReference type="PANTHER" id="PTHR45615">
    <property type="entry name" value="MYOSIN HEAVY CHAIN, NON-MUSCLE"/>
    <property type="match status" value="1"/>
</dbReference>
<dbReference type="InterPro" id="IPR004009">
    <property type="entry name" value="SH3_Myosin"/>
</dbReference>
<keyword evidence="6 9" id="KW-0518">Myosin</keyword>
<feature type="compositionally biased region" description="Polar residues" evidence="10">
    <location>
        <begin position="1783"/>
        <end position="1793"/>
    </location>
</feature>
<dbReference type="FunFam" id="1.20.58.530:FF:000003">
    <property type="entry name" value="Myosin heavy chain 10"/>
    <property type="match status" value="1"/>
</dbReference>
<evidence type="ECO:0008006" key="15">
    <source>
        <dbReference type="Google" id="ProtNLM"/>
    </source>
</evidence>
<feature type="domain" description="Myosin motor" evidence="11">
    <location>
        <begin position="83"/>
        <end position="788"/>
    </location>
</feature>